<dbReference type="Gene3D" id="3.40.630.10">
    <property type="entry name" value="Zn peptidases"/>
    <property type="match status" value="1"/>
</dbReference>
<dbReference type="PANTHER" id="PTHR12147:SF26">
    <property type="entry name" value="PEPTIDASE M28 DOMAIN-CONTAINING PROTEIN"/>
    <property type="match status" value="1"/>
</dbReference>
<keyword evidence="5" id="KW-1185">Reference proteome</keyword>
<dbReference type="InterPro" id="IPR045175">
    <property type="entry name" value="M28_fam"/>
</dbReference>
<dbReference type="Proteomes" id="UP000290253">
    <property type="component" value="Unassembled WGS sequence"/>
</dbReference>
<comment type="caution">
    <text evidence="4">The sequence shown here is derived from an EMBL/GenBank/DDBJ whole genome shotgun (WGS) entry which is preliminary data.</text>
</comment>
<dbReference type="InterPro" id="IPR003137">
    <property type="entry name" value="PA_domain"/>
</dbReference>
<dbReference type="Pfam" id="PF04389">
    <property type="entry name" value="Peptidase_M28"/>
    <property type="match status" value="1"/>
</dbReference>
<dbReference type="EMBL" id="SDMK01000001">
    <property type="protein sequence ID" value="RXS98233.1"/>
    <property type="molecule type" value="Genomic_DNA"/>
</dbReference>
<protein>
    <submittedName>
        <fullName evidence="4">M28 family peptidase</fullName>
    </submittedName>
</protein>
<dbReference type="SUPFAM" id="SSF52025">
    <property type="entry name" value="PA domain"/>
    <property type="match status" value="1"/>
</dbReference>
<feature type="domain" description="Peptidase M28" evidence="3">
    <location>
        <begin position="322"/>
        <end position="557"/>
    </location>
</feature>
<dbReference type="InterPro" id="IPR046450">
    <property type="entry name" value="PA_dom_sf"/>
</dbReference>
<accession>A0A4Q1SLA8</accession>
<dbReference type="OrthoDB" id="233977at2"/>
<evidence type="ECO:0000313" key="4">
    <source>
        <dbReference type="EMBL" id="RXS98233.1"/>
    </source>
</evidence>
<dbReference type="GO" id="GO:0008235">
    <property type="term" value="F:metalloexopeptidase activity"/>
    <property type="evidence" value="ECO:0007669"/>
    <property type="project" value="InterPro"/>
</dbReference>
<dbReference type="PROSITE" id="PS00018">
    <property type="entry name" value="EF_HAND_1"/>
    <property type="match status" value="1"/>
</dbReference>
<dbReference type="Pfam" id="PF02225">
    <property type="entry name" value="PA"/>
    <property type="match status" value="1"/>
</dbReference>
<keyword evidence="1" id="KW-0732">Signal</keyword>
<feature type="domain" description="PA" evidence="2">
    <location>
        <begin position="140"/>
        <end position="235"/>
    </location>
</feature>
<dbReference type="InterPro" id="IPR018247">
    <property type="entry name" value="EF_Hand_1_Ca_BS"/>
</dbReference>
<dbReference type="PANTHER" id="PTHR12147">
    <property type="entry name" value="METALLOPEPTIDASE M28 FAMILY MEMBER"/>
    <property type="match status" value="1"/>
</dbReference>
<gene>
    <name evidence="4" type="ORF">ESZ00_08420</name>
</gene>
<feature type="chain" id="PRO_5020632006" evidence="1">
    <location>
        <begin position="23"/>
        <end position="579"/>
    </location>
</feature>
<dbReference type="GO" id="GO:0006508">
    <property type="term" value="P:proteolysis"/>
    <property type="evidence" value="ECO:0007669"/>
    <property type="project" value="InterPro"/>
</dbReference>
<sequence length="579" mass="62234">MLVLAFGSVAALSGTLLLSAQAGAPAPVSAREAKGFAAIQESDLRRDLAYIASDKLEGRMSLQPGDEVAVHWIADQFAKAGLVPAARDASGKPSYLQAVPLVEYRADRAASSVTLTQDGKTTVWHAPQAFGAYRKAVDLTAPVVFAGYGITAPELGYDDYKGIDAKGKIVFVFDHEPQEDDPQSIFNGTGNTRYATTRVKLWNAQAHGAVALVVVAEPNRKHLTNAERAARIGGSITRAVPLPLQAIADDELHIPSVLVLDDVADQLFATLAATQNTSGKAEASALQAAIDKDLSNQSRNLPDTTLTLHLRNTSEKDGTSWNVAGLLLGSDPKLKTETVMITAHHDHDGAAPCPANAGGVDEHGQPTPAGPDCVQIWHGADDNGSGTVGVVELAHAFAANGTHPKRSILFVVFAGEERGLLGAYYLAQHPLRPLATTRAQINFDMIGRDEKPSPQTDGLIQIPADTSNRLNLIGALYSPGYDAVVKEENGHVGLILDDRFDHESALNVFFRSDQFPFVLHNIPAFWWFTGFHPDYHHITDTAEKIDYPKMTKILDLAYLSAWRFASDAKTPVFVANPKP</sequence>
<evidence type="ECO:0000259" key="2">
    <source>
        <dbReference type="Pfam" id="PF02225"/>
    </source>
</evidence>
<feature type="signal peptide" evidence="1">
    <location>
        <begin position="1"/>
        <end position="22"/>
    </location>
</feature>
<name>A0A4Q1SLA8_9BACT</name>
<evidence type="ECO:0000259" key="3">
    <source>
        <dbReference type="Pfam" id="PF04389"/>
    </source>
</evidence>
<dbReference type="SUPFAM" id="SSF53187">
    <property type="entry name" value="Zn-dependent exopeptidases"/>
    <property type="match status" value="1"/>
</dbReference>
<reference evidence="4 5" key="1">
    <citation type="journal article" date="2016" name="Int. J. Syst. Evol. Microbiol.">
        <title>Acidipila dinghuensis sp. nov., an acidobacterium isolated from forest soil.</title>
        <authorList>
            <person name="Jiang Y.W."/>
            <person name="Wang J."/>
            <person name="Chen M.H."/>
            <person name="Lv Y.Y."/>
            <person name="Qiu L.H."/>
        </authorList>
    </citation>
    <scope>NUCLEOTIDE SEQUENCE [LARGE SCALE GENOMIC DNA]</scope>
    <source>
        <strain evidence="4 5">DHOF10</strain>
    </source>
</reference>
<dbReference type="InterPro" id="IPR007484">
    <property type="entry name" value="Peptidase_M28"/>
</dbReference>
<evidence type="ECO:0000256" key="1">
    <source>
        <dbReference type="SAM" id="SignalP"/>
    </source>
</evidence>
<dbReference type="AlphaFoldDB" id="A0A4Q1SLA8"/>
<dbReference type="Gene3D" id="3.50.30.30">
    <property type="match status" value="1"/>
</dbReference>
<evidence type="ECO:0000313" key="5">
    <source>
        <dbReference type="Proteomes" id="UP000290253"/>
    </source>
</evidence>
<proteinExistence type="predicted"/>
<organism evidence="4 5">
    <name type="scientific">Silvibacterium dinghuense</name>
    <dbReference type="NCBI Taxonomy" id="1560006"/>
    <lineage>
        <taxon>Bacteria</taxon>
        <taxon>Pseudomonadati</taxon>
        <taxon>Acidobacteriota</taxon>
        <taxon>Terriglobia</taxon>
        <taxon>Terriglobales</taxon>
        <taxon>Acidobacteriaceae</taxon>
        <taxon>Silvibacterium</taxon>
    </lineage>
</organism>